<gene>
    <name evidence="4" type="ORF">GJ700_00320</name>
</gene>
<accession>A0A7X2IIA5</accession>
<feature type="chain" id="PRO_5031518446" evidence="2">
    <location>
        <begin position="25"/>
        <end position="260"/>
    </location>
</feature>
<dbReference type="PANTHER" id="PTHR35936">
    <property type="entry name" value="MEMBRANE-BOUND LYTIC MUREIN TRANSGLYCOSYLASE F"/>
    <property type="match status" value="1"/>
</dbReference>
<sequence>MALHRWIRWAGAILIASAPMATPAAPDTQPLQLRFVAQPWPPFIHEENGKPAGPFADIVQAACEAIRAQCTIEIFPWRRALQMTTEGEADGLLAILDLPERKQLFHLSPPLIHTAYVLYAQQDSTLRDPTPAMLAGYTVAAFGPSGTSSVAAKLAREAPNARLTVEIDNATALRKLRMGRYGSKAVVVLNADLGIWLMRQEGDAGLRQVGEVQKITYHIGMARKHLPPAVKDRFIAALEEMVRNGTVRDIAARYGMRGVQ</sequence>
<reference evidence="4 5" key="1">
    <citation type="submission" date="2019-11" db="EMBL/GenBank/DDBJ databases">
        <title>Novel species isolated from a subtropical stream in China.</title>
        <authorList>
            <person name="Lu H."/>
        </authorList>
    </citation>
    <scope>NUCLEOTIDE SEQUENCE [LARGE SCALE GENOMIC DNA]</scope>
    <source>
        <strain evidence="4 5">FT92W</strain>
    </source>
</reference>
<dbReference type="Gene3D" id="3.40.190.10">
    <property type="entry name" value="Periplasmic binding protein-like II"/>
    <property type="match status" value="2"/>
</dbReference>
<evidence type="ECO:0000313" key="5">
    <source>
        <dbReference type="Proteomes" id="UP000446768"/>
    </source>
</evidence>
<feature type="signal peptide" evidence="2">
    <location>
        <begin position="1"/>
        <end position="24"/>
    </location>
</feature>
<evidence type="ECO:0000259" key="3">
    <source>
        <dbReference type="SMART" id="SM00062"/>
    </source>
</evidence>
<keyword evidence="5" id="KW-1185">Reference proteome</keyword>
<keyword evidence="1 2" id="KW-0732">Signal</keyword>
<dbReference type="SMART" id="SM00062">
    <property type="entry name" value="PBPb"/>
    <property type="match status" value="1"/>
</dbReference>
<dbReference type="Pfam" id="PF00497">
    <property type="entry name" value="SBP_bac_3"/>
    <property type="match status" value="1"/>
</dbReference>
<dbReference type="RefSeq" id="WP_154370671.1">
    <property type="nucleotide sequence ID" value="NZ_WKJJ01000001.1"/>
</dbReference>
<evidence type="ECO:0000313" key="4">
    <source>
        <dbReference type="EMBL" id="MRV70168.1"/>
    </source>
</evidence>
<dbReference type="PANTHER" id="PTHR35936:SF25">
    <property type="entry name" value="ABC TRANSPORTER SUBSTRATE-BINDING PROTEIN"/>
    <property type="match status" value="1"/>
</dbReference>
<name>A0A7X2IIA5_9BURK</name>
<feature type="domain" description="Solute-binding protein family 3/N-terminal" evidence="3">
    <location>
        <begin position="32"/>
        <end position="257"/>
    </location>
</feature>
<proteinExistence type="predicted"/>
<dbReference type="SUPFAM" id="SSF53850">
    <property type="entry name" value="Periplasmic binding protein-like II"/>
    <property type="match status" value="1"/>
</dbReference>
<comment type="caution">
    <text evidence="4">The sequence shown here is derived from an EMBL/GenBank/DDBJ whole genome shotgun (WGS) entry which is preliminary data.</text>
</comment>
<dbReference type="AlphaFoldDB" id="A0A7X2IIA5"/>
<evidence type="ECO:0000256" key="1">
    <source>
        <dbReference type="ARBA" id="ARBA00022729"/>
    </source>
</evidence>
<dbReference type="EMBL" id="WKJJ01000001">
    <property type="protein sequence ID" value="MRV70168.1"/>
    <property type="molecule type" value="Genomic_DNA"/>
</dbReference>
<organism evidence="4 5">
    <name type="scientific">Pseudoduganella rivuli</name>
    <dbReference type="NCBI Taxonomy" id="2666085"/>
    <lineage>
        <taxon>Bacteria</taxon>
        <taxon>Pseudomonadati</taxon>
        <taxon>Pseudomonadota</taxon>
        <taxon>Betaproteobacteria</taxon>
        <taxon>Burkholderiales</taxon>
        <taxon>Oxalobacteraceae</taxon>
        <taxon>Telluria group</taxon>
        <taxon>Pseudoduganella</taxon>
    </lineage>
</organism>
<dbReference type="Proteomes" id="UP000446768">
    <property type="component" value="Unassembled WGS sequence"/>
</dbReference>
<evidence type="ECO:0000256" key="2">
    <source>
        <dbReference type="SAM" id="SignalP"/>
    </source>
</evidence>
<protein>
    <submittedName>
        <fullName evidence="4">Transporter substrate-binding domain-containing protein</fullName>
    </submittedName>
</protein>
<dbReference type="InterPro" id="IPR001638">
    <property type="entry name" value="Solute-binding_3/MltF_N"/>
</dbReference>